<dbReference type="SMART" id="SM00216">
    <property type="entry name" value="VWD"/>
    <property type="match status" value="1"/>
</dbReference>
<dbReference type="Pfam" id="PF00094">
    <property type="entry name" value="VWD"/>
    <property type="match status" value="1"/>
</dbReference>
<organism evidence="6 7">
    <name type="scientific">Apolygus lucorum</name>
    <name type="common">Small green plant bug</name>
    <name type="synonym">Lygocoris lucorum</name>
    <dbReference type="NCBI Taxonomy" id="248454"/>
    <lineage>
        <taxon>Eukaryota</taxon>
        <taxon>Metazoa</taxon>
        <taxon>Ecdysozoa</taxon>
        <taxon>Arthropoda</taxon>
        <taxon>Hexapoda</taxon>
        <taxon>Insecta</taxon>
        <taxon>Pterygota</taxon>
        <taxon>Neoptera</taxon>
        <taxon>Paraneoptera</taxon>
        <taxon>Hemiptera</taxon>
        <taxon>Heteroptera</taxon>
        <taxon>Panheteroptera</taxon>
        <taxon>Cimicomorpha</taxon>
        <taxon>Miridae</taxon>
        <taxon>Mirini</taxon>
        <taxon>Apolygus</taxon>
    </lineage>
</organism>
<dbReference type="PROSITE" id="PS51233">
    <property type="entry name" value="VWFD"/>
    <property type="match status" value="1"/>
</dbReference>
<reference evidence="6" key="1">
    <citation type="journal article" date="2021" name="Mol. Ecol. Resour.">
        <title>Apolygus lucorum genome provides insights into omnivorousness and mesophyll feeding.</title>
        <authorList>
            <person name="Liu Y."/>
            <person name="Liu H."/>
            <person name="Wang H."/>
            <person name="Huang T."/>
            <person name="Liu B."/>
            <person name="Yang B."/>
            <person name="Yin L."/>
            <person name="Li B."/>
            <person name="Zhang Y."/>
            <person name="Zhang S."/>
            <person name="Jiang F."/>
            <person name="Zhang X."/>
            <person name="Ren Y."/>
            <person name="Wang B."/>
            <person name="Wang S."/>
            <person name="Lu Y."/>
            <person name="Wu K."/>
            <person name="Fan W."/>
            <person name="Wang G."/>
        </authorList>
    </citation>
    <scope>NUCLEOTIDE SEQUENCE</scope>
    <source>
        <strain evidence="6">12Hb</strain>
    </source>
</reference>
<evidence type="ECO:0000256" key="3">
    <source>
        <dbReference type="SAM" id="SignalP"/>
    </source>
</evidence>
<feature type="chain" id="PRO_5035854988" description="VWFD domain-containing protein" evidence="3">
    <location>
        <begin position="19"/>
        <end position="1330"/>
    </location>
</feature>
<dbReference type="GO" id="GO:0045735">
    <property type="term" value="F:nutrient reservoir activity"/>
    <property type="evidence" value="ECO:0007669"/>
    <property type="project" value="UniProtKB-KW"/>
</dbReference>
<dbReference type="EMBL" id="WIXP02000004">
    <property type="protein sequence ID" value="KAF6211930.1"/>
    <property type="molecule type" value="Genomic_DNA"/>
</dbReference>
<dbReference type="InterPro" id="IPR015255">
    <property type="entry name" value="Vitellinogen_open_b-sht"/>
</dbReference>
<dbReference type="OrthoDB" id="5956066at2759"/>
<accession>A0A8S9XSD4</accession>
<comment type="caution">
    <text evidence="2">Lacks conserved residue(s) required for the propagation of feature annotation.</text>
</comment>
<protein>
    <recommendedName>
        <fullName evidence="8">VWFD domain-containing protein</fullName>
    </recommendedName>
</protein>
<sequence length="1330" mass="149967">MVLFVAGVVLLCFTTCWGQDLTLFPENKEVIYRWNTIASSGTILPSILNSTWSLDARLVVQQGPNGTTFFKILQDVDSGVLGEPFGARFQNGELKEVVISPLDEPWSANIKRALVSLLQLKLDTVVFSPASHNLESGIFGTCSVEYIVTTADPRLYKVRKILDHETCKKKSVDQCANIPINICPGKYQDMVVSTSEREYLLQPYSHPLIKNISATGRVLFQPYQSRAEAHYSKINQVLEFESMNEIKSWIELNINASSVELTYQDYALDPSYGKEPKNSSALAREVYSLLGDLGDSLSVWQVDVKGLDNQTSFYILDRMMWLKMEDWEQLYQLILGTSYRQETIQHLFWDLLPQVGSHAAVLFIKGVVKSQRITAYSAGRLLANFPFYMKETSEELLTSCEEFLSIGDKLTYTKDEDKKTVEQSAILSFASLIFATCKGGKCQADTLDRYAKLYLDKFTGSSKHYDKMIYLQGLSNIELDKVLDFLEPVIEGRTSSDRHIRFLAVWATLPTVYTQQSKVYDIYWPIFSNKSESLEMRSAALTLLVMSKANPSRFFTLYWHMQGEPSEQLYNYWYTTIHSLANTNYPCYEPLGNVASKLSRFVQPRARIWATGNYILDFEDQDRAYGSLFQVLLFASERTGLPNVFMFLLEHHSLGHSRMYALYLKVEGLETALAAQLEGLSGWLKSPKKMEEVLQLLMNLKAPQHSPNNVHLELIFKIDGRTVIAQHLDSHNFTHWALEIKRLSSLYFEFSVNYQSLQFPLIIAHQSPSDFGAPVLVQIRSASLISTRGSISQENEGKSRNAELDLRYSWNGVTTLKMYDPLRNKWHGADRCRNVHIRLPFATQLNLQTKQTDKSSRSFFKVTAVRHRDFVPGSRLGMVWHASTRLVSNKPLIKMSPNITDEWTMDSEDLGARLGASVFDCGNQDTLQESLQLLKKAFLANHKNYNSIPSGIIVLGILSLRDQLMFQPQGSNCGVMLYFTPLLTQVEPTILWEDNTMSLSMNREDGPLWEVKTGSKRLNDGNKEVSFKLYRAPSVSVTVAHIWRVIQLEGAFIVPSRGSGVFHPPAALTGYAFMSWGDATPTQTDKATIVDLKIMPGAYNDSASCEGYTPKCLQSASDAAARQTAFLQYSNLPTWLKMAAHALFPEHIQTESTKTKVTFAYPVALLPWNTKGLCAVNHELVLTLDNVTLPFRLDQRKTLAVADCSKTSSFAIQLDLRNDIIGADMLGGGDHVQLIPQADKTLEVKVNGSRIENINQGYERIDSDKTEFTIRVRPPGIVEVELRCGVVLQHYNSTVVILIPARFRGDTCGVCGDFNGDSMNEPSNPHYPEV</sequence>
<dbReference type="Gene3D" id="1.25.10.20">
    <property type="entry name" value="Vitellinogen, superhelical"/>
    <property type="match status" value="1"/>
</dbReference>
<dbReference type="SUPFAM" id="SSF56968">
    <property type="entry name" value="Lipovitellin-phosvitin complex, beta-sheet shell regions"/>
    <property type="match status" value="1"/>
</dbReference>
<dbReference type="Pfam" id="PF01347">
    <property type="entry name" value="Vitellogenin_N"/>
    <property type="match status" value="1"/>
</dbReference>
<dbReference type="Proteomes" id="UP000466442">
    <property type="component" value="Unassembled WGS sequence"/>
</dbReference>
<evidence type="ECO:0000256" key="2">
    <source>
        <dbReference type="PROSITE-ProRule" id="PRU00557"/>
    </source>
</evidence>
<evidence type="ECO:0000313" key="7">
    <source>
        <dbReference type="Proteomes" id="UP000466442"/>
    </source>
</evidence>
<dbReference type="InterPro" id="IPR001846">
    <property type="entry name" value="VWF_type-D"/>
</dbReference>
<feature type="domain" description="VWFD" evidence="5">
    <location>
        <begin position="1172"/>
        <end position="1330"/>
    </location>
</feature>
<keyword evidence="1 3" id="KW-0732">Signal</keyword>
<dbReference type="SMART" id="SM01169">
    <property type="entry name" value="DUF1943"/>
    <property type="match status" value="1"/>
</dbReference>
<dbReference type="InterPro" id="IPR015816">
    <property type="entry name" value="Vitellinogen_b-sht_N"/>
</dbReference>
<keyword evidence="7" id="KW-1185">Reference proteome</keyword>
<dbReference type="InterPro" id="IPR001747">
    <property type="entry name" value="Vitellogenin_N"/>
</dbReference>
<evidence type="ECO:0008006" key="8">
    <source>
        <dbReference type="Google" id="ProtNLM"/>
    </source>
</evidence>
<evidence type="ECO:0000259" key="5">
    <source>
        <dbReference type="PROSITE" id="PS51233"/>
    </source>
</evidence>
<evidence type="ECO:0000256" key="1">
    <source>
        <dbReference type="ARBA" id="ARBA00022729"/>
    </source>
</evidence>
<dbReference type="InterPro" id="IPR015819">
    <property type="entry name" value="Lipid_transp_b-sht_shell"/>
</dbReference>
<dbReference type="PROSITE" id="PS51211">
    <property type="entry name" value="VITELLOGENIN"/>
    <property type="match status" value="1"/>
</dbReference>
<feature type="signal peptide" evidence="3">
    <location>
        <begin position="1"/>
        <end position="18"/>
    </location>
</feature>
<evidence type="ECO:0000313" key="6">
    <source>
        <dbReference type="EMBL" id="KAF6211930.1"/>
    </source>
</evidence>
<dbReference type="SUPFAM" id="SSF48431">
    <property type="entry name" value="Lipovitellin-phosvitin complex, superhelical domain"/>
    <property type="match status" value="1"/>
</dbReference>
<feature type="domain" description="Vitellogenin" evidence="4">
    <location>
        <begin position="1"/>
        <end position="645"/>
    </location>
</feature>
<evidence type="ECO:0000259" key="4">
    <source>
        <dbReference type="PROSITE" id="PS51211"/>
    </source>
</evidence>
<dbReference type="Pfam" id="PF09172">
    <property type="entry name" value="Vit_open_b-sht"/>
    <property type="match status" value="1"/>
</dbReference>
<dbReference type="SMART" id="SM00638">
    <property type="entry name" value="LPD_N"/>
    <property type="match status" value="1"/>
</dbReference>
<proteinExistence type="predicted"/>
<dbReference type="InterPro" id="IPR011030">
    <property type="entry name" value="Lipovitellin_superhlx_dom"/>
</dbReference>
<dbReference type="GO" id="GO:0005319">
    <property type="term" value="F:lipid transporter activity"/>
    <property type="evidence" value="ECO:0007669"/>
    <property type="project" value="InterPro"/>
</dbReference>
<name>A0A8S9XSD4_APOLU</name>
<dbReference type="PANTHER" id="PTHR23345:SF33">
    <property type="entry name" value="CROSSVEINLESS D"/>
    <property type="match status" value="1"/>
</dbReference>
<gene>
    <name evidence="6" type="ORF">GE061_012447</name>
</gene>
<dbReference type="InterPro" id="IPR050733">
    <property type="entry name" value="Vitellogenin/Apolipophorin"/>
</dbReference>
<dbReference type="Gene3D" id="2.30.230.10">
    <property type="entry name" value="Lipovitellin, beta-sheet shell regions, chain A"/>
    <property type="match status" value="1"/>
</dbReference>
<comment type="caution">
    <text evidence="6">The sequence shown here is derived from an EMBL/GenBank/DDBJ whole genome shotgun (WGS) entry which is preliminary data.</text>
</comment>
<dbReference type="PANTHER" id="PTHR23345">
    <property type="entry name" value="VITELLOGENIN-RELATED"/>
    <property type="match status" value="1"/>
</dbReference>